<evidence type="ECO:0000256" key="6">
    <source>
        <dbReference type="ARBA" id="ARBA00023136"/>
    </source>
</evidence>
<comment type="similarity">
    <text evidence="2">Belongs to the UPF0073 (Hly-III) family.</text>
</comment>
<evidence type="ECO:0000313" key="10">
    <source>
        <dbReference type="Proteomes" id="UP000034764"/>
    </source>
</evidence>
<feature type="transmembrane region" description="Helical" evidence="8">
    <location>
        <begin position="20"/>
        <end position="38"/>
    </location>
</feature>
<dbReference type="InterPro" id="IPR004254">
    <property type="entry name" value="AdipoR/HlyIII-related"/>
</dbReference>
<dbReference type="PATRIC" id="fig|1619031.3.peg.393"/>
<feature type="transmembrane region" description="Helical" evidence="8">
    <location>
        <begin position="194"/>
        <end position="214"/>
    </location>
</feature>
<feature type="transmembrane region" description="Helical" evidence="8">
    <location>
        <begin position="84"/>
        <end position="102"/>
    </location>
</feature>
<dbReference type="GO" id="GO:0140911">
    <property type="term" value="F:pore-forming activity"/>
    <property type="evidence" value="ECO:0007669"/>
    <property type="project" value="InterPro"/>
</dbReference>
<feature type="binding site" evidence="7">
    <location>
        <position position="195"/>
    </location>
    <ligand>
        <name>Zn(2+)</name>
        <dbReference type="ChEBI" id="CHEBI:29105"/>
    </ligand>
</feature>
<evidence type="ECO:0000256" key="1">
    <source>
        <dbReference type="ARBA" id="ARBA00004651"/>
    </source>
</evidence>
<reference evidence="9 10" key="1">
    <citation type="journal article" date="2015" name="Nature">
        <title>rRNA introns, odd ribosomes, and small enigmatic genomes across a large radiation of phyla.</title>
        <authorList>
            <person name="Brown C.T."/>
            <person name="Hug L.A."/>
            <person name="Thomas B.C."/>
            <person name="Sharon I."/>
            <person name="Castelle C.J."/>
            <person name="Singh A."/>
            <person name="Wilkins M.J."/>
            <person name="Williams K.H."/>
            <person name="Banfield J.F."/>
        </authorList>
    </citation>
    <scope>NUCLEOTIDE SEQUENCE [LARGE SCALE GENOMIC DNA]</scope>
</reference>
<comment type="subcellular location">
    <subcellularLocation>
        <location evidence="1">Cell membrane</location>
        <topology evidence="1">Multi-pass membrane protein</topology>
    </subcellularLocation>
</comment>
<feature type="transmembrane region" description="Helical" evidence="8">
    <location>
        <begin position="50"/>
        <end position="68"/>
    </location>
</feature>
<feature type="binding site" evidence="7">
    <location>
        <position position="66"/>
    </location>
    <ligand>
        <name>Zn(2+)</name>
        <dbReference type="ChEBI" id="CHEBI:29105"/>
    </ligand>
</feature>
<protein>
    <submittedName>
        <fullName evidence="9">Channel protein, hemolysin III family</fullName>
    </submittedName>
</protein>
<feature type="transmembrane region" description="Helical" evidence="8">
    <location>
        <begin position="134"/>
        <end position="155"/>
    </location>
</feature>
<dbReference type="GO" id="GO:0005886">
    <property type="term" value="C:plasma membrane"/>
    <property type="evidence" value="ECO:0007669"/>
    <property type="project" value="UniProtKB-SubCell"/>
</dbReference>
<dbReference type="InterPro" id="IPR005744">
    <property type="entry name" value="Hy-lIII"/>
</dbReference>
<dbReference type="NCBIfam" id="TIGR01065">
    <property type="entry name" value="hlyIII"/>
    <property type="match status" value="1"/>
</dbReference>
<evidence type="ECO:0000313" key="9">
    <source>
        <dbReference type="EMBL" id="KKR23377.1"/>
    </source>
</evidence>
<dbReference type="GO" id="GO:0046872">
    <property type="term" value="F:metal ion binding"/>
    <property type="evidence" value="ECO:0007669"/>
    <property type="project" value="UniProtKB-KW"/>
</dbReference>
<dbReference type="AlphaFoldDB" id="A0A0G0SCG7"/>
<evidence type="ECO:0000256" key="4">
    <source>
        <dbReference type="ARBA" id="ARBA00022692"/>
    </source>
</evidence>
<name>A0A0G0SCG7_9BACT</name>
<evidence type="ECO:0000256" key="8">
    <source>
        <dbReference type="SAM" id="Phobius"/>
    </source>
</evidence>
<dbReference type="Pfam" id="PF03006">
    <property type="entry name" value="HlyIII"/>
    <property type="match status" value="1"/>
</dbReference>
<evidence type="ECO:0000256" key="5">
    <source>
        <dbReference type="ARBA" id="ARBA00022989"/>
    </source>
</evidence>
<keyword evidence="5 8" id="KW-1133">Transmembrane helix</keyword>
<evidence type="ECO:0000256" key="7">
    <source>
        <dbReference type="PIRSR" id="PIRSR604254-1"/>
    </source>
</evidence>
<accession>A0A0G0SCG7</accession>
<feature type="transmembrane region" description="Helical" evidence="8">
    <location>
        <begin position="108"/>
        <end position="127"/>
    </location>
</feature>
<proteinExistence type="inferred from homology"/>
<keyword evidence="3" id="KW-1003">Cell membrane</keyword>
<evidence type="ECO:0000256" key="3">
    <source>
        <dbReference type="ARBA" id="ARBA00022475"/>
    </source>
</evidence>
<dbReference type="EMBL" id="LBXD01000021">
    <property type="protein sequence ID" value="KKR23377.1"/>
    <property type="molecule type" value="Genomic_DNA"/>
</dbReference>
<keyword evidence="6 8" id="KW-0472">Membrane</keyword>
<evidence type="ECO:0000256" key="2">
    <source>
        <dbReference type="ARBA" id="ARBA00008488"/>
    </source>
</evidence>
<feature type="binding site" evidence="7">
    <location>
        <position position="199"/>
    </location>
    <ligand>
        <name>Zn(2+)</name>
        <dbReference type="ChEBI" id="CHEBI:29105"/>
    </ligand>
</feature>
<feature type="transmembrane region" description="Helical" evidence="8">
    <location>
        <begin position="161"/>
        <end position="182"/>
    </location>
</feature>
<organism evidence="9 10">
    <name type="scientific">Candidatus Yanofskybacteria bacterium GW2011_GWD2_39_48</name>
    <dbReference type="NCBI Taxonomy" id="1619031"/>
    <lineage>
        <taxon>Bacteria</taxon>
        <taxon>Candidatus Yanofskyibacteriota</taxon>
    </lineage>
</organism>
<comment type="caution">
    <text evidence="9">The sequence shown here is derived from an EMBL/GenBank/DDBJ whole genome shotgun (WGS) entry which is preliminary data.</text>
</comment>
<keyword evidence="4 8" id="KW-0812">Transmembrane</keyword>
<dbReference type="Proteomes" id="UP000034764">
    <property type="component" value="Unassembled WGS sequence"/>
</dbReference>
<keyword evidence="7" id="KW-0479">Metal-binding</keyword>
<gene>
    <name evidence="9" type="ORF">UT53_C0021G0004</name>
</gene>
<sequence>MNEFRELRQNEPFSSLSHLAGAIFSFIGLIVLVILAFLRGNTWKVVGFSIYGISLVLLYGASAIYHFISSENNKKKLFQKFDHALIYVLIAGTYTPICLVVLRGGWGWSIFGIIWGLAIAGILIKFLEIKIKPWLSAVLYILMGWVAIVAISPLAKSLSSGGLAWLFTGGLFYTVGTIFFGLERYIPRKHWFGMHEIFHLFVLAGSFCHFWMMLKYVL</sequence>
<keyword evidence="7" id="KW-0862">Zinc</keyword>
<dbReference type="PANTHER" id="PTHR20855">
    <property type="entry name" value="ADIPOR/PROGESTIN RECEPTOR-RELATED"/>
    <property type="match status" value="1"/>
</dbReference>
<dbReference type="PANTHER" id="PTHR20855:SF3">
    <property type="entry name" value="LD03007P"/>
    <property type="match status" value="1"/>
</dbReference>